<keyword evidence="1" id="KW-0812">Transmembrane</keyword>
<feature type="transmembrane region" description="Helical" evidence="1">
    <location>
        <begin position="35"/>
        <end position="56"/>
    </location>
</feature>
<dbReference type="Pfam" id="PF22765">
    <property type="entry name" value="DUF7010"/>
    <property type="match status" value="1"/>
</dbReference>
<feature type="transmembrane region" description="Helical" evidence="1">
    <location>
        <begin position="12"/>
        <end position="29"/>
    </location>
</feature>
<name>A0A7G5H2T5_9BACT</name>
<keyword evidence="1" id="KW-0472">Membrane</keyword>
<dbReference type="Proteomes" id="UP000515369">
    <property type="component" value="Chromosome"/>
</dbReference>
<gene>
    <name evidence="2" type="ORF">H3H32_11305</name>
</gene>
<evidence type="ECO:0000313" key="2">
    <source>
        <dbReference type="EMBL" id="QMW05427.1"/>
    </source>
</evidence>
<keyword evidence="1" id="KW-1133">Transmembrane helix</keyword>
<accession>A0A7G5H2T5</accession>
<feature type="transmembrane region" description="Helical" evidence="1">
    <location>
        <begin position="68"/>
        <end position="89"/>
    </location>
</feature>
<dbReference type="InterPro" id="IPR053824">
    <property type="entry name" value="DUF7010"/>
</dbReference>
<evidence type="ECO:0000256" key="1">
    <source>
        <dbReference type="SAM" id="Phobius"/>
    </source>
</evidence>
<protein>
    <submittedName>
        <fullName evidence="2">Uncharacterized protein</fullName>
    </submittedName>
</protein>
<sequence length="162" mass="18349">MRDQFRNGATGVLVSGIVWLTTAVVLNRFSTKQAIWALLVGGALIYPISTLIDRLSGTRVPTHQSNPLTGLAMEGIFFMLMTIPIAYGLSLQRPECFFSRHGPNHRWPLLNVSHPVWQQTILGIRRSVGPIGLWFIYYKHATIGHYTYGWIHRSDVQRCAFL</sequence>
<organism evidence="2 3">
    <name type="scientific">Spirosoma foliorum</name>
    <dbReference type="NCBI Taxonomy" id="2710596"/>
    <lineage>
        <taxon>Bacteria</taxon>
        <taxon>Pseudomonadati</taxon>
        <taxon>Bacteroidota</taxon>
        <taxon>Cytophagia</taxon>
        <taxon>Cytophagales</taxon>
        <taxon>Cytophagaceae</taxon>
        <taxon>Spirosoma</taxon>
    </lineage>
</organism>
<dbReference type="EMBL" id="CP059732">
    <property type="protein sequence ID" value="QMW05427.1"/>
    <property type="molecule type" value="Genomic_DNA"/>
</dbReference>
<dbReference type="KEGG" id="sfol:H3H32_11305"/>
<reference evidence="2 3" key="1">
    <citation type="submission" date="2020-07" db="EMBL/GenBank/DDBJ databases">
        <title>Spirosoma foliorum sp. nov., isolated from the leaves on the Nejang mountain Korea, Republic of.</title>
        <authorList>
            <person name="Ho H."/>
            <person name="Lee Y.-J."/>
            <person name="Nurcahyanto D.-A."/>
            <person name="Kim S.-G."/>
        </authorList>
    </citation>
    <scope>NUCLEOTIDE SEQUENCE [LARGE SCALE GENOMIC DNA]</scope>
    <source>
        <strain evidence="2 3">PL0136</strain>
    </source>
</reference>
<dbReference type="AlphaFoldDB" id="A0A7G5H2T5"/>
<keyword evidence="3" id="KW-1185">Reference proteome</keyword>
<proteinExistence type="predicted"/>
<evidence type="ECO:0000313" key="3">
    <source>
        <dbReference type="Proteomes" id="UP000515369"/>
    </source>
</evidence>